<comment type="catalytic activity">
    <reaction evidence="2">
        <text>2 GTP = 3',3'-c-di-GMP + 2 diphosphate</text>
        <dbReference type="Rhea" id="RHEA:24898"/>
        <dbReference type="ChEBI" id="CHEBI:33019"/>
        <dbReference type="ChEBI" id="CHEBI:37565"/>
        <dbReference type="ChEBI" id="CHEBI:58805"/>
        <dbReference type="EC" id="2.7.7.65"/>
    </reaction>
</comment>
<dbReference type="SMART" id="SM00267">
    <property type="entry name" value="GGDEF"/>
    <property type="match status" value="1"/>
</dbReference>
<protein>
    <recommendedName>
        <fullName evidence="1">diguanylate cyclase</fullName>
        <ecNumber evidence="1">2.7.7.65</ecNumber>
    </recommendedName>
</protein>
<dbReference type="Gene3D" id="3.30.450.20">
    <property type="entry name" value="PAS domain"/>
    <property type="match status" value="1"/>
</dbReference>
<evidence type="ECO:0000313" key="4">
    <source>
        <dbReference type="EMBL" id="MFC5291939.1"/>
    </source>
</evidence>
<evidence type="ECO:0000256" key="1">
    <source>
        <dbReference type="ARBA" id="ARBA00012528"/>
    </source>
</evidence>
<keyword evidence="4" id="KW-0808">Transferase</keyword>
<dbReference type="InterPro" id="IPR050469">
    <property type="entry name" value="Diguanylate_Cyclase"/>
</dbReference>
<dbReference type="PROSITE" id="PS50887">
    <property type="entry name" value="GGDEF"/>
    <property type="match status" value="1"/>
</dbReference>
<evidence type="ECO:0000313" key="5">
    <source>
        <dbReference type="Proteomes" id="UP001595976"/>
    </source>
</evidence>
<name>A0ABW0EXM4_9HYPH</name>
<dbReference type="Proteomes" id="UP001595976">
    <property type="component" value="Unassembled WGS sequence"/>
</dbReference>
<dbReference type="RefSeq" id="WP_158448090.1">
    <property type="nucleotide sequence ID" value="NZ_JAOAOS010000001.1"/>
</dbReference>
<dbReference type="SUPFAM" id="SSF55785">
    <property type="entry name" value="PYP-like sensor domain (PAS domain)"/>
    <property type="match status" value="1"/>
</dbReference>
<dbReference type="InterPro" id="IPR000160">
    <property type="entry name" value="GGDEF_dom"/>
</dbReference>
<dbReference type="InterPro" id="IPR043128">
    <property type="entry name" value="Rev_trsase/Diguanyl_cyclase"/>
</dbReference>
<accession>A0ABW0EXM4</accession>
<keyword evidence="5" id="KW-1185">Reference proteome</keyword>
<dbReference type="Gene3D" id="3.30.70.270">
    <property type="match status" value="1"/>
</dbReference>
<evidence type="ECO:0000259" key="3">
    <source>
        <dbReference type="PROSITE" id="PS50887"/>
    </source>
</evidence>
<dbReference type="GO" id="GO:0052621">
    <property type="term" value="F:diguanylate cyclase activity"/>
    <property type="evidence" value="ECO:0007669"/>
    <property type="project" value="UniProtKB-EC"/>
</dbReference>
<dbReference type="SUPFAM" id="SSF55073">
    <property type="entry name" value="Nucleotide cyclase"/>
    <property type="match status" value="1"/>
</dbReference>
<keyword evidence="4" id="KW-0548">Nucleotidyltransferase</keyword>
<dbReference type="EMBL" id="JBHSLI010000001">
    <property type="protein sequence ID" value="MFC5291939.1"/>
    <property type="molecule type" value="Genomic_DNA"/>
</dbReference>
<proteinExistence type="predicted"/>
<dbReference type="NCBIfam" id="TIGR00254">
    <property type="entry name" value="GGDEF"/>
    <property type="match status" value="1"/>
</dbReference>
<dbReference type="PANTHER" id="PTHR45138:SF9">
    <property type="entry name" value="DIGUANYLATE CYCLASE DGCM-RELATED"/>
    <property type="match status" value="1"/>
</dbReference>
<sequence>MYQEIHTENIAARAHAPKIAELLNRFTLHGRKGRPVCYESFAAAIMPGFGDDLVILEPTGDGDYRWIHYGREITRYVGGTRLGERLSAMQPEVAAFTRHCAERAFAEGRPLYTIHRAKPTLRVAIWERLLLPTVARDGRNLLVAFSRPLQFREDLLNAVLDNSPSGIVALRALRGDGGGIDRTIIVTANRRAADLAGQPGARLLDREAREALPFLADPTIWKRCLAAMEQQSGDSFETAFTRQDRTSWLRLAIAPLGDGLLLTLTDITDLTVANQTLQSRAATLALEVGRERATRRALSEEIGHREEREKELRRLAETDPLTALLNRRSFTERAQAALAEAGAEASLIIVDLDHFKQVNDTYGHPAGDAVIRAFADMLLGLLRGERHLVARVGGEEFAVLLRGADAAEATKRTAQIQEALARRALPASETLALRITASYGIATRRPAEPLAELFARADQALYRAKNEGRNRIGTAGADADAVADAA</sequence>
<reference evidence="5" key="1">
    <citation type="journal article" date="2019" name="Int. J. Syst. Evol. Microbiol.">
        <title>The Global Catalogue of Microorganisms (GCM) 10K type strain sequencing project: providing services to taxonomists for standard genome sequencing and annotation.</title>
        <authorList>
            <consortium name="The Broad Institute Genomics Platform"/>
            <consortium name="The Broad Institute Genome Sequencing Center for Infectious Disease"/>
            <person name="Wu L."/>
            <person name="Ma J."/>
        </authorList>
    </citation>
    <scope>NUCLEOTIDE SEQUENCE [LARGE SCALE GENOMIC DNA]</scope>
    <source>
        <strain evidence="5">CGMCC 1.15643</strain>
    </source>
</reference>
<gene>
    <name evidence="4" type="ORF">ACFPK2_02935</name>
</gene>
<dbReference type="PANTHER" id="PTHR45138">
    <property type="entry name" value="REGULATORY COMPONENTS OF SENSORY TRANSDUCTION SYSTEM"/>
    <property type="match status" value="1"/>
</dbReference>
<evidence type="ECO:0000256" key="2">
    <source>
        <dbReference type="ARBA" id="ARBA00034247"/>
    </source>
</evidence>
<dbReference type="InterPro" id="IPR000014">
    <property type="entry name" value="PAS"/>
</dbReference>
<dbReference type="InterPro" id="IPR029787">
    <property type="entry name" value="Nucleotide_cyclase"/>
</dbReference>
<comment type="caution">
    <text evidence="4">The sequence shown here is derived from an EMBL/GenBank/DDBJ whole genome shotgun (WGS) entry which is preliminary data.</text>
</comment>
<dbReference type="Pfam" id="PF00990">
    <property type="entry name" value="GGDEF"/>
    <property type="match status" value="1"/>
</dbReference>
<organism evidence="4 5">
    <name type="scientific">Bosea minatitlanensis</name>
    <dbReference type="NCBI Taxonomy" id="128782"/>
    <lineage>
        <taxon>Bacteria</taxon>
        <taxon>Pseudomonadati</taxon>
        <taxon>Pseudomonadota</taxon>
        <taxon>Alphaproteobacteria</taxon>
        <taxon>Hyphomicrobiales</taxon>
        <taxon>Boseaceae</taxon>
        <taxon>Bosea</taxon>
    </lineage>
</organism>
<dbReference type="EC" id="2.7.7.65" evidence="1"/>
<dbReference type="InterPro" id="IPR035965">
    <property type="entry name" value="PAS-like_dom_sf"/>
</dbReference>
<feature type="domain" description="GGDEF" evidence="3">
    <location>
        <begin position="343"/>
        <end position="477"/>
    </location>
</feature>
<dbReference type="Pfam" id="PF13188">
    <property type="entry name" value="PAS_8"/>
    <property type="match status" value="1"/>
</dbReference>
<dbReference type="CDD" id="cd01949">
    <property type="entry name" value="GGDEF"/>
    <property type="match status" value="1"/>
</dbReference>